<protein>
    <submittedName>
        <fullName evidence="1">Uncharacterized protein</fullName>
    </submittedName>
</protein>
<organism evidence="1 2">
    <name type="scientific">Arenibacter antarcticus</name>
    <dbReference type="NCBI Taxonomy" id="2040469"/>
    <lineage>
        <taxon>Bacteria</taxon>
        <taxon>Pseudomonadati</taxon>
        <taxon>Bacteroidota</taxon>
        <taxon>Flavobacteriia</taxon>
        <taxon>Flavobacteriales</taxon>
        <taxon>Flavobacteriaceae</taxon>
        <taxon>Arenibacter</taxon>
    </lineage>
</organism>
<proteinExistence type="predicted"/>
<dbReference type="RefSeq" id="WP_251809105.1">
    <property type="nucleotide sequence ID" value="NZ_CP166679.1"/>
</dbReference>
<dbReference type="EMBL" id="JBHUOK010000008">
    <property type="protein sequence ID" value="MFD2789052.1"/>
    <property type="molecule type" value="Genomic_DNA"/>
</dbReference>
<dbReference type="Proteomes" id="UP001597532">
    <property type="component" value="Unassembled WGS sequence"/>
</dbReference>
<sequence length="55" mass="6123">MKVIFVPKVLLEVSRWGVFLLILGAANVLKAQKIIDLKDDALVLNSSVPIMYLII</sequence>
<evidence type="ECO:0000313" key="1">
    <source>
        <dbReference type="EMBL" id="MFD2789052.1"/>
    </source>
</evidence>
<evidence type="ECO:0000313" key="2">
    <source>
        <dbReference type="Proteomes" id="UP001597532"/>
    </source>
</evidence>
<gene>
    <name evidence="1" type="ORF">ACFS1K_04695</name>
</gene>
<comment type="caution">
    <text evidence="1">The sequence shown here is derived from an EMBL/GenBank/DDBJ whole genome shotgun (WGS) entry which is preliminary data.</text>
</comment>
<keyword evidence="2" id="KW-1185">Reference proteome</keyword>
<accession>A0ABW5VDJ9</accession>
<reference evidence="2" key="1">
    <citation type="journal article" date="2019" name="Int. J. Syst. Evol. Microbiol.">
        <title>The Global Catalogue of Microorganisms (GCM) 10K type strain sequencing project: providing services to taxonomists for standard genome sequencing and annotation.</title>
        <authorList>
            <consortium name="The Broad Institute Genomics Platform"/>
            <consortium name="The Broad Institute Genome Sequencing Center for Infectious Disease"/>
            <person name="Wu L."/>
            <person name="Ma J."/>
        </authorList>
    </citation>
    <scope>NUCLEOTIDE SEQUENCE [LARGE SCALE GENOMIC DNA]</scope>
    <source>
        <strain evidence="2">KCTC 52924</strain>
    </source>
</reference>
<name>A0ABW5VDJ9_9FLAO</name>